<reference evidence="8 9" key="1">
    <citation type="submission" date="2023-02" db="EMBL/GenBank/DDBJ databases">
        <title>Streptococcus sp. Genome Sequencing and Assembly.</title>
        <authorList>
            <person name="Shore S.M."/>
            <person name="Nicholson T.L."/>
        </authorList>
    </citation>
    <scope>NUCLEOTIDE SEQUENCE [LARGE SCALE GENOMIC DNA]</scope>
    <source>
        <strain evidence="8 9">29892</strain>
    </source>
</reference>
<keyword evidence="2 6" id="KW-0645">Protease</keyword>
<sequence length="188" mass="20734">MKVEDSSILSFDSQGNWTAHKAGITKVYPSFPNESSEHLKEFEEELVINPVELYVNEISVVWEVTVEESEQGLESSSRRSLIENDAVESLSETTPSSMESSVRVSDTNEVDGSNAPTMIFGSDNMIPIENTTVNPYRKVVAVYKVVNGLATWNGSGVMIAPNKVLTAAHVVRDFRTNETYDQIMVAPA</sequence>
<dbReference type="GO" id="GO:0008236">
    <property type="term" value="F:serine-type peptidase activity"/>
    <property type="evidence" value="ECO:0007669"/>
    <property type="project" value="UniProtKB-KW"/>
</dbReference>
<keyword evidence="3" id="KW-0732">Signal</keyword>
<proteinExistence type="inferred from homology"/>
<evidence type="ECO:0000256" key="1">
    <source>
        <dbReference type="ARBA" id="ARBA00008764"/>
    </source>
</evidence>
<evidence type="ECO:0000256" key="3">
    <source>
        <dbReference type="ARBA" id="ARBA00022729"/>
    </source>
</evidence>
<protein>
    <recommendedName>
        <fullName evidence="6">Serine protease</fullName>
        <ecNumber evidence="6">3.4.21.-</ecNumber>
    </recommendedName>
</protein>
<evidence type="ECO:0000256" key="6">
    <source>
        <dbReference type="RuleBase" id="RU004296"/>
    </source>
</evidence>
<dbReference type="InterPro" id="IPR043504">
    <property type="entry name" value="Peptidase_S1_PA_chymotrypsin"/>
</dbReference>
<evidence type="ECO:0000256" key="2">
    <source>
        <dbReference type="ARBA" id="ARBA00022670"/>
    </source>
</evidence>
<evidence type="ECO:0000313" key="9">
    <source>
        <dbReference type="Proteomes" id="UP001301526"/>
    </source>
</evidence>
<dbReference type="EC" id="3.4.21.-" evidence="6"/>
<dbReference type="Gene3D" id="2.40.10.10">
    <property type="entry name" value="Trypsin-like serine proteases"/>
    <property type="match status" value="1"/>
</dbReference>
<evidence type="ECO:0000313" key="8">
    <source>
        <dbReference type="EMBL" id="WNY49014.1"/>
    </source>
</evidence>
<dbReference type="InterPro" id="IPR008256">
    <property type="entry name" value="Peptidase_S1B"/>
</dbReference>
<evidence type="ECO:0000256" key="5">
    <source>
        <dbReference type="ARBA" id="ARBA00022825"/>
    </source>
</evidence>
<organism evidence="8 9">
    <name type="scientific">Streptococcus iners subsp. hyiners</name>
    <dbReference type="NCBI Taxonomy" id="3028083"/>
    <lineage>
        <taxon>Bacteria</taxon>
        <taxon>Bacillati</taxon>
        <taxon>Bacillota</taxon>
        <taxon>Bacilli</taxon>
        <taxon>Lactobacillales</taxon>
        <taxon>Streptococcaceae</taxon>
        <taxon>Streptococcus</taxon>
        <taxon>Streptococcus iners</taxon>
    </lineage>
</organism>
<dbReference type="InterPro" id="IPR009003">
    <property type="entry name" value="Peptidase_S1_PA"/>
</dbReference>
<dbReference type="EMBL" id="CP118734">
    <property type="protein sequence ID" value="WNY49014.1"/>
    <property type="molecule type" value="Genomic_DNA"/>
</dbReference>
<gene>
    <name evidence="8" type="ORF">PW220_09895</name>
</gene>
<accession>A0AA96VIA0</accession>
<keyword evidence="5 6" id="KW-0720">Serine protease</keyword>
<dbReference type="SUPFAM" id="SSF50494">
    <property type="entry name" value="Trypsin-like serine proteases"/>
    <property type="match status" value="1"/>
</dbReference>
<feature type="compositionally biased region" description="Polar residues" evidence="7">
    <location>
        <begin position="90"/>
        <end position="109"/>
    </location>
</feature>
<keyword evidence="9" id="KW-1185">Reference proteome</keyword>
<evidence type="ECO:0000256" key="7">
    <source>
        <dbReference type="SAM" id="MobiDB-lite"/>
    </source>
</evidence>
<dbReference type="GO" id="GO:0006508">
    <property type="term" value="P:proteolysis"/>
    <property type="evidence" value="ECO:0007669"/>
    <property type="project" value="UniProtKB-KW"/>
</dbReference>
<comment type="similarity">
    <text evidence="1 6">Belongs to the peptidase S1B family.</text>
</comment>
<dbReference type="RefSeq" id="WP_105118660.1">
    <property type="nucleotide sequence ID" value="NZ_CP118734.1"/>
</dbReference>
<name>A0AA96VIA0_9STRE</name>
<evidence type="ECO:0000256" key="4">
    <source>
        <dbReference type="ARBA" id="ARBA00022801"/>
    </source>
</evidence>
<keyword evidence="4 6" id="KW-0378">Hydrolase</keyword>
<dbReference type="PRINTS" id="PR00839">
    <property type="entry name" value="V8PROTEASE"/>
</dbReference>
<dbReference type="Proteomes" id="UP001301526">
    <property type="component" value="Chromosome"/>
</dbReference>
<feature type="region of interest" description="Disordered" evidence="7">
    <location>
        <begin position="73"/>
        <end position="109"/>
    </location>
</feature>
<dbReference type="AlphaFoldDB" id="A0AA96VIA0"/>